<reference evidence="1" key="1">
    <citation type="submission" date="2022-03" db="EMBL/GenBank/DDBJ databases">
        <title>Draft genome sequence of Aduncisulcus paluster, a free-living microaerophilic Fornicata.</title>
        <authorList>
            <person name="Yuyama I."/>
            <person name="Kume K."/>
            <person name="Tamura T."/>
            <person name="Inagaki Y."/>
            <person name="Hashimoto T."/>
        </authorList>
    </citation>
    <scope>NUCLEOTIDE SEQUENCE</scope>
    <source>
        <strain evidence="1">NY0171</strain>
    </source>
</reference>
<dbReference type="EMBL" id="BQXS01011567">
    <property type="protein sequence ID" value="GKT14153.1"/>
    <property type="molecule type" value="Genomic_DNA"/>
</dbReference>
<evidence type="ECO:0000313" key="2">
    <source>
        <dbReference type="Proteomes" id="UP001057375"/>
    </source>
</evidence>
<name>A0ABQ5JRB6_9EUKA</name>
<organism evidence="1 2">
    <name type="scientific">Aduncisulcus paluster</name>
    <dbReference type="NCBI Taxonomy" id="2918883"/>
    <lineage>
        <taxon>Eukaryota</taxon>
        <taxon>Metamonada</taxon>
        <taxon>Carpediemonas-like organisms</taxon>
        <taxon>Aduncisulcus</taxon>
    </lineage>
</organism>
<evidence type="ECO:0000313" key="1">
    <source>
        <dbReference type="EMBL" id="GKT14153.1"/>
    </source>
</evidence>
<proteinExistence type="predicted"/>
<dbReference type="Proteomes" id="UP001057375">
    <property type="component" value="Unassembled WGS sequence"/>
</dbReference>
<accession>A0ABQ5JRB6</accession>
<protein>
    <submittedName>
        <fullName evidence="1">Uncharacterized protein</fullName>
    </submittedName>
</protein>
<feature type="non-terminal residue" evidence="1">
    <location>
        <position position="1"/>
    </location>
</feature>
<sequence>KEEEEEGETVLKPIPKLIGYKLHVIAGAGIVKDKLTEPESTIFPPDEHFSSFMKDLIIHADINSWSSLSLKMKVSGMRKSLIEDFGLDS</sequence>
<keyword evidence="2" id="KW-1185">Reference proteome</keyword>
<comment type="caution">
    <text evidence="1">The sequence shown here is derived from an EMBL/GenBank/DDBJ whole genome shotgun (WGS) entry which is preliminary data.</text>
</comment>
<gene>
    <name evidence="1" type="ORF">ADUPG1_010425</name>
</gene>